<protein>
    <recommendedName>
        <fullName evidence="4">Alanine racemase</fullName>
        <ecNumber evidence="4">5.1.1.1</ecNumber>
    </recommendedName>
</protein>
<gene>
    <name evidence="6" type="primary">dal</name>
    <name evidence="6" type="ORF">MACH08_37120</name>
</gene>
<dbReference type="EC" id="5.1.1.1" evidence="4"/>
<comment type="similarity">
    <text evidence="4">Belongs to the alanine racemase family.</text>
</comment>
<dbReference type="PANTHER" id="PTHR30511">
    <property type="entry name" value="ALANINE RACEMASE"/>
    <property type="match status" value="1"/>
</dbReference>
<keyword evidence="2 4" id="KW-0663">Pyridoxal phosphate</keyword>
<keyword evidence="7" id="KW-1185">Reference proteome</keyword>
<dbReference type="InterPro" id="IPR009006">
    <property type="entry name" value="Ala_racemase/Decarboxylase_C"/>
</dbReference>
<feature type="domain" description="Alanine racemase C-terminal" evidence="5">
    <location>
        <begin position="245"/>
        <end position="374"/>
    </location>
</feature>
<dbReference type="HAMAP" id="MF_01201">
    <property type="entry name" value="Ala_racemase"/>
    <property type="match status" value="1"/>
</dbReference>
<comment type="caution">
    <text evidence="6">The sequence shown here is derived from an EMBL/GenBank/DDBJ whole genome shotgun (WGS) entry which is preliminary data.</text>
</comment>
<keyword evidence="3 4" id="KW-0413">Isomerase</keyword>
<dbReference type="SUPFAM" id="SSF50621">
    <property type="entry name" value="Alanine racemase C-terminal domain-like"/>
    <property type="match status" value="1"/>
</dbReference>
<dbReference type="InterPro" id="IPR029066">
    <property type="entry name" value="PLP-binding_barrel"/>
</dbReference>
<dbReference type="PANTHER" id="PTHR30511:SF0">
    <property type="entry name" value="ALANINE RACEMASE, CATABOLIC-RELATED"/>
    <property type="match status" value="1"/>
</dbReference>
<dbReference type="Gene3D" id="2.40.37.10">
    <property type="entry name" value="Lyase, Ornithine Decarboxylase, Chain A, domain 1"/>
    <property type="match status" value="1"/>
</dbReference>
<dbReference type="NCBIfam" id="TIGR00492">
    <property type="entry name" value="alr"/>
    <property type="match status" value="1"/>
</dbReference>
<comment type="function">
    <text evidence="4">Catalyzes the interconversion of L-alanine and D-alanine. May also act on other amino acids.</text>
</comment>
<evidence type="ECO:0000313" key="7">
    <source>
        <dbReference type="Proteomes" id="UP001275436"/>
    </source>
</evidence>
<proteinExistence type="inferred from homology"/>
<dbReference type="CDD" id="cd00430">
    <property type="entry name" value="PLPDE_III_AR"/>
    <property type="match status" value="1"/>
</dbReference>
<evidence type="ECO:0000256" key="1">
    <source>
        <dbReference type="ARBA" id="ARBA00001933"/>
    </source>
</evidence>
<dbReference type="InterPro" id="IPR011079">
    <property type="entry name" value="Ala_racemase_C"/>
</dbReference>
<dbReference type="SUPFAM" id="SSF51419">
    <property type="entry name" value="PLP-binding barrel"/>
    <property type="match status" value="1"/>
</dbReference>
<feature type="active site" description="Proton acceptor; specific for L-alanine" evidence="4">
    <location>
        <position position="266"/>
    </location>
</feature>
<accession>A0ABQ5TM85</accession>
<feature type="binding site" evidence="4">
    <location>
        <position position="138"/>
    </location>
    <ligand>
        <name>substrate</name>
    </ligand>
</feature>
<dbReference type="InterPro" id="IPR000821">
    <property type="entry name" value="Ala_racemase"/>
</dbReference>
<dbReference type="PROSITE" id="PS00395">
    <property type="entry name" value="ALANINE_RACEMASE"/>
    <property type="match status" value="1"/>
</dbReference>
<comment type="pathway">
    <text evidence="4">Amino-acid biosynthesis; D-alanine biosynthesis; D-alanine from L-alanine: step 1/1.</text>
</comment>
<dbReference type="Gene3D" id="3.20.20.10">
    <property type="entry name" value="Alanine racemase"/>
    <property type="match status" value="1"/>
</dbReference>
<reference evidence="6 7" key="1">
    <citation type="submission" date="2023-02" db="EMBL/GenBank/DDBJ databases">
        <title>Oceanobacillus kimchii IFOP_LL358 isolated form Alexandrium catenella lab strain.</title>
        <authorList>
            <person name="Gajardo G."/>
            <person name="Ueki S."/>
            <person name="Maruyama F."/>
        </authorList>
    </citation>
    <scope>NUCLEOTIDE SEQUENCE [LARGE SCALE GENOMIC DNA]</scope>
    <source>
        <strain evidence="6 7">IFOP_LL358</strain>
    </source>
</reference>
<feature type="binding site" evidence="4">
    <location>
        <position position="314"/>
    </location>
    <ligand>
        <name>substrate</name>
    </ligand>
</feature>
<evidence type="ECO:0000256" key="3">
    <source>
        <dbReference type="ARBA" id="ARBA00023235"/>
    </source>
</evidence>
<evidence type="ECO:0000256" key="2">
    <source>
        <dbReference type="ARBA" id="ARBA00022898"/>
    </source>
</evidence>
<dbReference type="InterPro" id="IPR001608">
    <property type="entry name" value="Ala_racemase_N"/>
</dbReference>
<dbReference type="PRINTS" id="PR00992">
    <property type="entry name" value="ALARACEMASE"/>
</dbReference>
<dbReference type="Pfam" id="PF01168">
    <property type="entry name" value="Ala_racemase_N"/>
    <property type="match status" value="1"/>
</dbReference>
<dbReference type="Proteomes" id="UP001275436">
    <property type="component" value="Unassembled WGS sequence"/>
</dbReference>
<evidence type="ECO:0000313" key="6">
    <source>
        <dbReference type="EMBL" id="GLO67928.1"/>
    </source>
</evidence>
<feature type="active site" description="Proton acceptor; specific for D-alanine" evidence="4">
    <location>
        <position position="40"/>
    </location>
</feature>
<dbReference type="EMBL" id="BSKO01000001">
    <property type="protein sequence ID" value="GLO67928.1"/>
    <property type="molecule type" value="Genomic_DNA"/>
</dbReference>
<comment type="catalytic activity">
    <reaction evidence="4">
        <text>L-alanine = D-alanine</text>
        <dbReference type="Rhea" id="RHEA:20249"/>
        <dbReference type="ChEBI" id="CHEBI:57416"/>
        <dbReference type="ChEBI" id="CHEBI:57972"/>
        <dbReference type="EC" id="5.1.1.1"/>
    </reaction>
</comment>
<dbReference type="InterPro" id="IPR020622">
    <property type="entry name" value="Ala_racemase_pyridoxalP-BS"/>
</dbReference>
<evidence type="ECO:0000256" key="4">
    <source>
        <dbReference type="HAMAP-Rule" id="MF_01201"/>
    </source>
</evidence>
<evidence type="ECO:0000259" key="5">
    <source>
        <dbReference type="SMART" id="SM01005"/>
    </source>
</evidence>
<dbReference type="SMART" id="SM01005">
    <property type="entry name" value="Ala_racemase_C"/>
    <property type="match status" value="1"/>
</dbReference>
<organism evidence="6 7">
    <name type="scientific">Oceanobacillus kimchii</name>
    <dbReference type="NCBI Taxonomy" id="746691"/>
    <lineage>
        <taxon>Bacteria</taxon>
        <taxon>Bacillati</taxon>
        <taxon>Bacillota</taxon>
        <taxon>Bacilli</taxon>
        <taxon>Bacillales</taxon>
        <taxon>Bacillaceae</taxon>
        <taxon>Oceanobacillus</taxon>
    </lineage>
</organism>
<feature type="modified residue" description="N6-(pyridoxal phosphate)lysine" evidence="4">
    <location>
        <position position="40"/>
    </location>
</feature>
<dbReference type="Pfam" id="PF00842">
    <property type="entry name" value="Ala_racemase_C"/>
    <property type="match status" value="1"/>
</dbReference>
<name>A0ABQ5TM85_9BACI</name>
<sequence length="393" mass="43560">MIQGSYRETWTEVSLDAIYHNVTAFKNHIDHHTKLMAVVKADGYGHGAVEVAQESLKAGADYLAVAILDEAIQLRDSGIDTPLLVLGYTHPDGLRTAIEQQISLTVFTKEGAEQVKIAAESLQMTARVHLKIESGMNRIGIATKEEAVDVAKTLHSSFVILEGAFTHFADADNTDPAYTEMQFHRFNQIISYLRTYCHIPIVHCCNTAGTIAYPDMHLDMVRVGIGLYGLYPETHLKELIDLKQAMSLKTKPVYVKTVDKDTAISYGLTFTTERKSVIATMPIGYADGFSRLLSNRGNVVINGEHAPIVGRICMDQSMIDVTDIVEDVSLNDVITIFGEPSEGYIAMEEVANLMGTIHYETACLIGKRVPRIYMSHNEVVNYRGLMKKEIVTS</sequence>
<dbReference type="RefSeq" id="WP_017798467.1">
    <property type="nucleotide sequence ID" value="NZ_BSKO01000001.1"/>
</dbReference>
<comment type="cofactor">
    <cofactor evidence="1 4">
        <name>pyridoxal 5'-phosphate</name>
        <dbReference type="ChEBI" id="CHEBI:597326"/>
    </cofactor>
</comment>